<accession>A0AAJ1TWZ7</accession>
<dbReference type="EMBL" id="JAUSWL010000007">
    <property type="protein sequence ID" value="MDQ0545027.1"/>
    <property type="molecule type" value="Genomic_DNA"/>
</dbReference>
<comment type="caution">
    <text evidence="1">The sequence shown here is derived from an EMBL/GenBank/DDBJ whole genome shotgun (WGS) entry which is preliminary data.</text>
</comment>
<reference evidence="1" key="1">
    <citation type="submission" date="2023-07" db="EMBL/GenBank/DDBJ databases">
        <title>Genomic Encyclopedia of Type Strains, Phase IV (KMG-IV): sequencing the most valuable type-strain genomes for metagenomic binning, comparative biology and taxonomic classification.</title>
        <authorList>
            <person name="Goeker M."/>
        </authorList>
    </citation>
    <scope>NUCLEOTIDE SEQUENCE</scope>
    <source>
        <strain evidence="1">DSM 19569</strain>
    </source>
</reference>
<evidence type="ECO:0000313" key="2">
    <source>
        <dbReference type="Proteomes" id="UP001223420"/>
    </source>
</evidence>
<name>A0AAJ1TWZ7_9HYPH</name>
<evidence type="ECO:0000313" key="1">
    <source>
        <dbReference type="EMBL" id="MDQ0545027.1"/>
    </source>
</evidence>
<dbReference type="Proteomes" id="UP001223420">
    <property type="component" value="Unassembled WGS sequence"/>
</dbReference>
<dbReference type="RefSeq" id="WP_230366762.1">
    <property type="nucleotide sequence ID" value="NZ_JAJALK010000007.1"/>
</dbReference>
<organism evidence="1 2">
    <name type="scientific">Methylobacterium brachiatum</name>
    <dbReference type="NCBI Taxonomy" id="269660"/>
    <lineage>
        <taxon>Bacteria</taxon>
        <taxon>Pseudomonadati</taxon>
        <taxon>Pseudomonadota</taxon>
        <taxon>Alphaproteobacteria</taxon>
        <taxon>Hyphomicrobiales</taxon>
        <taxon>Methylobacteriaceae</taxon>
        <taxon>Methylobacterium</taxon>
    </lineage>
</organism>
<dbReference type="AlphaFoldDB" id="A0AAJ1TWZ7"/>
<gene>
    <name evidence="1" type="ORF">QO001_003965</name>
</gene>
<sequence>MHAILISTVDGASWVADILDRLLDDTLEGFGSAAPLIARDDFDDTAEGPRLLSTRALARTP</sequence>
<proteinExistence type="predicted"/>
<protein>
    <submittedName>
        <fullName evidence="1">Uncharacterized protein</fullName>
    </submittedName>
</protein>